<proteinExistence type="predicted"/>
<organism evidence="1 2">
    <name type="scientific">Panagrolaimus sp. ES5</name>
    <dbReference type="NCBI Taxonomy" id="591445"/>
    <lineage>
        <taxon>Eukaryota</taxon>
        <taxon>Metazoa</taxon>
        <taxon>Ecdysozoa</taxon>
        <taxon>Nematoda</taxon>
        <taxon>Chromadorea</taxon>
        <taxon>Rhabditida</taxon>
        <taxon>Tylenchina</taxon>
        <taxon>Panagrolaimomorpha</taxon>
        <taxon>Panagrolaimoidea</taxon>
        <taxon>Panagrolaimidae</taxon>
        <taxon>Panagrolaimus</taxon>
    </lineage>
</organism>
<sequence>MIYENFVHQQSSPPANNEPSLTIGYDIDAQCACPDGVLNNVSVVKSIYANTLPKSALSKTLSTIDFSNVEYLEVYGSHLNFDDLQIISKMKLKFSSLFIKEDVNKSDKMKNILKAVISIPHLRIWYTGECHNPDDFAVYLVEWVLENGYIDSIVCTGRFLGEKFTFKSSKELSIHDTLDSARR</sequence>
<dbReference type="WBParaSite" id="ES5_v2.g11165.t1">
    <property type="protein sequence ID" value="ES5_v2.g11165.t1"/>
    <property type="gene ID" value="ES5_v2.g11165"/>
</dbReference>
<name>A0AC34F2R5_9BILA</name>
<evidence type="ECO:0000313" key="2">
    <source>
        <dbReference type="WBParaSite" id="ES5_v2.g11165.t1"/>
    </source>
</evidence>
<reference evidence="2" key="1">
    <citation type="submission" date="2022-11" db="UniProtKB">
        <authorList>
            <consortium name="WormBaseParasite"/>
        </authorList>
    </citation>
    <scope>IDENTIFICATION</scope>
</reference>
<evidence type="ECO:0000313" key="1">
    <source>
        <dbReference type="Proteomes" id="UP000887579"/>
    </source>
</evidence>
<protein>
    <submittedName>
        <fullName evidence="2">Uncharacterized protein</fullName>
    </submittedName>
</protein>
<accession>A0AC34F2R5</accession>
<dbReference type="Proteomes" id="UP000887579">
    <property type="component" value="Unplaced"/>
</dbReference>